<gene>
    <name evidence="5" type="ORF">H5P30_12775</name>
</gene>
<dbReference type="GO" id="GO:0008733">
    <property type="term" value="F:L-arabinose isomerase activity"/>
    <property type="evidence" value="ECO:0007669"/>
    <property type="project" value="InterPro"/>
</dbReference>
<evidence type="ECO:0008006" key="7">
    <source>
        <dbReference type="Google" id="ProtNLM"/>
    </source>
</evidence>
<sequence>MKENSSKKVWFITGSQHLYGPETLKQVAANAETIAKALNADDSIPVEVVFKPIVTTPDEIRSTCVAASSEEDCIGLITWMHTFSPAKMWISGLNVLTKPICHLHTQFNRDILWDGIDMEFMNLSQSAHGGREYGHMLTRIRIPRKVVVGHWEESSVRAQVASWAGVALGWDEVRHLKVVRFGDNMHYVSVTDGDKVEAERVFGFEVNTHGIGDLVAVIKEASNKEVAAVCEEYADLYELTPELAKGGDRHDSLREAARIEIGLRRFLVEGGYGALSGA</sequence>
<dbReference type="Pfam" id="PF24856">
    <property type="entry name" value="AraA_central"/>
    <property type="match status" value="1"/>
</dbReference>
<evidence type="ECO:0000259" key="3">
    <source>
        <dbReference type="Pfam" id="PF02610"/>
    </source>
</evidence>
<accession>A0A7X1AZH7</accession>
<dbReference type="InterPro" id="IPR055389">
    <property type="entry name" value="AraA_N"/>
</dbReference>
<dbReference type="EMBL" id="JACHVA010000101">
    <property type="protein sequence ID" value="MBC2602649.1"/>
    <property type="molecule type" value="Genomic_DNA"/>
</dbReference>
<keyword evidence="6" id="KW-1185">Reference proteome</keyword>
<dbReference type="Gene3D" id="3.40.50.10940">
    <property type="match status" value="1"/>
</dbReference>
<dbReference type="SUPFAM" id="SSF53743">
    <property type="entry name" value="FucI/AraA N-terminal and middle domains"/>
    <property type="match status" value="1"/>
</dbReference>
<feature type="domain" description="L-arabinose isomerase N-terminal" evidence="3">
    <location>
        <begin position="8"/>
        <end position="173"/>
    </location>
</feature>
<dbReference type="RefSeq" id="WP_185693315.1">
    <property type="nucleotide sequence ID" value="NZ_JACHVA010000101.1"/>
</dbReference>
<dbReference type="PANTHER" id="PTHR38464:SF1">
    <property type="entry name" value="L-ARABINOSE ISOMERASE"/>
    <property type="match status" value="1"/>
</dbReference>
<evidence type="ECO:0000259" key="4">
    <source>
        <dbReference type="Pfam" id="PF24856"/>
    </source>
</evidence>
<dbReference type="Pfam" id="PF02610">
    <property type="entry name" value="AraA_N"/>
    <property type="match status" value="1"/>
</dbReference>
<dbReference type="InterPro" id="IPR003762">
    <property type="entry name" value="Lara_isomerase"/>
</dbReference>
<organism evidence="5 6">
    <name type="scientific">Puniceicoccus vermicola</name>
    <dbReference type="NCBI Taxonomy" id="388746"/>
    <lineage>
        <taxon>Bacteria</taxon>
        <taxon>Pseudomonadati</taxon>
        <taxon>Verrucomicrobiota</taxon>
        <taxon>Opitutia</taxon>
        <taxon>Puniceicoccales</taxon>
        <taxon>Puniceicoccaceae</taxon>
        <taxon>Puniceicoccus</taxon>
    </lineage>
</organism>
<keyword evidence="2" id="KW-0119">Carbohydrate metabolism</keyword>
<dbReference type="InterPro" id="IPR038583">
    <property type="entry name" value="AraA_N_sf"/>
</dbReference>
<name>A0A7X1AZH7_9BACT</name>
<dbReference type="AlphaFoldDB" id="A0A7X1AZH7"/>
<proteinExistence type="predicted"/>
<keyword evidence="1" id="KW-0413">Isomerase</keyword>
<dbReference type="InterPro" id="IPR055390">
    <property type="entry name" value="AraA_central"/>
</dbReference>
<evidence type="ECO:0000313" key="6">
    <source>
        <dbReference type="Proteomes" id="UP000525652"/>
    </source>
</evidence>
<comment type="caution">
    <text evidence="5">The sequence shown here is derived from an EMBL/GenBank/DDBJ whole genome shotgun (WGS) entry which is preliminary data.</text>
</comment>
<reference evidence="5 6" key="1">
    <citation type="submission" date="2020-07" db="EMBL/GenBank/DDBJ databases">
        <authorList>
            <person name="Feng X."/>
        </authorList>
    </citation>
    <scope>NUCLEOTIDE SEQUENCE [LARGE SCALE GENOMIC DNA]</scope>
    <source>
        <strain evidence="5 6">JCM14086</strain>
    </source>
</reference>
<dbReference type="PANTHER" id="PTHR38464">
    <property type="entry name" value="L-ARABINOSE ISOMERASE"/>
    <property type="match status" value="1"/>
</dbReference>
<dbReference type="GO" id="GO:0019569">
    <property type="term" value="P:L-arabinose catabolic process to D-xylulose 5-phosphate"/>
    <property type="evidence" value="ECO:0007669"/>
    <property type="project" value="TreeGrafter"/>
</dbReference>
<feature type="domain" description="L-arabinose isomerase central" evidence="4">
    <location>
        <begin position="177"/>
        <end position="275"/>
    </location>
</feature>
<dbReference type="Proteomes" id="UP000525652">
    <property type="component" value="Unassembled WGS sequence"/>
</dbReference>
<evidence type="ECO:0000256" key="2">
    <source>
        <dbReference type="ARBA" id="ARBA00023277"/>
    </source>
</evidence>
<evidence type="ECO:0000313" key="5">
    <source>
        <dbReference type="EMBL" id="MBC2602649.1"/>
    </source>
</evidence>
<dbReference type="InterPro" id="IPR009015">
    <property type="entry name" value="Fucose_isomerase_N/cen_sf"/>
</dbReference>
<protein>
    <recommendedName>
        <fullName evidence="7">L-arabinose isomerase</fullName>
    </recommendedName>
</protein>
<evidence type="ECO:0000256" key="1">
    <source>
        <dbReference type="ARBA" id="ARBA00023235"/>
    </source>
</evidence>
<dbReference type="GO" id="GO:0005829">
    <property type="term" value="C:cytosol"/>
    <property type="evidence" value="ECO:0007669"/>
    <property type="project" value="TreeGrafter"/>
</dbReference>